<dbReference type="EMBL" id="UGKQ01000007">
    <property type="protein sequence ID" value="STS84971.1"/>
    <property type="molecule type" value="Genomic_DNA"/>
</dbReference>
<gene>
    <name evidence="1" type="ORF">NCTC9140_06792</name>
</gene>
<dbReference type="Proteomes" id="UP000254938">
    <property type="component" value="Unassembled WGS sequence"/>
</dbReference>
<reference evidence="1 2" key="1">
    <citation type="submission" date="2018-06" db="EMBL/GenBank/DDBJ databases">
        <authorList>
            <consortium name="Pathogen Informatics"/>
            <person name="Doyle S."/>
        </authorList>
    </citation>
    <scope>NUCLEOTIDE SEQUENCE [LARGE SCALE GENOMIC DNA]</scope>
    <source>
        <strain evidence="1 2">NCTC9140</strain>
    </source>
</reference>
<evidence type="ECO:0000313" key="1">
    <source>
        <dbReference type="EMBL" id="STS84971.1"/>
    </source>
</evidence>
<accession>A0A377U1K1</accession>
<organism evidence="1 2">
    <name type="scientific">Klebsiella pneumoniae</name>
    <dbReference type="NCBI Taxonomy" id="573"/>
    <lineage>
        <taxon>Bacteria</taxon>
        <taxon>Pseudomonadati</taxon>
        <taxon>Pseudomonadota</taxon>
        <taxon>Gammaproteobacteria</taxon>
        <taxon>Enterobacterales</taxon>
        <taxon>Enterobacteriaceae</taxon>
        <taxon>Klebsiella/Raoultella group</taxon>
        <taxon>Klebsiella</taxon>
        <taxon>Klebsiella pneumoniae complex</taxon>
    </lineage>
</organism>
<evidence type="ECO:0000313" key="2">
    <source>
        <dbReference type="Proteomes" id="UP000254938"/>
    </source>
</evidence>
<protein>
    <submittedName>
        <fullName evidence="1">LysR family transcriptional regulator</fullName>
    </submittedName>
</protein>
<dbReference type="AlphaFoldDB" id="A0A377U1K1"/>
<name>A0A377U1K1_KLEPN</name>
<proteinExistence type="predicted"/>
<sequence length="49" mass="5740">MLSDTLHPDVLEDLLVQFDRRFPHTEFECLIGEDEDVIDLLQKSAPRWG</sequence>